<evidence type="ECO:0000313" key="2">
    <source>
        <dbReference type="EMBL" id="QJA85397.1"/>
    </source>
</evidence>
<evidence type="ECO:0000313" key="1">
    <source>
        <dbReference type="EMBL" id="QJA75054.1"/>
    </source>
</evidence>
<accession>A0A6M3KTJ4</accession>
<gene>
    <name evidence="1" type="ORF">MM415A01874_0002</name>
    <name evidence="2" type="ORF">MM415B02227_0013</name>
</gene>
<dbReference type="EMBL" id="MT142571">
    <property type="protein sequence ID" value="QJA85397.1"/>
    <property type="molecule type" value="Genomic_DNA"/>
</dbReference>
<sequence>MVNYEDWVEKRAVQIADTQYARDFYDLTEDTQRRIFKEAEADFVDYFSMMAEAAYDRIRDQGVPL</sequence>
<dbReference type="EMBL" id="MT142138">
    <property type="protein sequence ID" value="QJA75054.1"/>
    <property type="molecule type" value="Genomic_DNA"/>
</dbReference>
<proteinExistence type="predicted"/>
<name>A0A6M3KTJ4_9ZZZZ</name>
<organism evidence="2">
    <name type="scientific">viral metagenome</name>
    <dbReference type="NCBI Taxonomy" id="1070528"/>
    <lineage>
        <taxon>unclassified sequences</taxon>
        <taxon>metagenomes</taxon>
        <taxon>organismal metagenomes</taxon>
    </lineage>
</organism>
<reference evidence="2" key="1">
    <citation type="submission" date="2020-03" db="EMBL/GenBank/DDBJ databases">
        <title>The deep terrestrial virosphere.</title>
        <authorList>
            <person name="Holmfeldt K."/>
            <person name="Nilsson E."/>
            <person name="Simone D."/>
            <person name="Lopez-Fernandez M."/>
            <person name="Wu X."/>
            <person name="de Brujin I."/>
            <person name="Lundin D."/>
            <person name="Andersson A."/>
            <person name="Bertilsson S."/>
            <person name="Dopson M."/>
        </authorList>
    </citation>
    <scope>NUCLEOTIDE SEQUENCE</scope>
    <source>
        <strain evidence="1">MM415A01874</strain>
        <strain evidence="2">MM415B02227</strain>
    </source>
</reference>
<dbReference type="AlphaFoldDB" id="A0A6M3KTJ4"/>
<protein>
    <submittedName>
        <fullName evidence="2">Uncharacterized protein</fullName>
    </submittedName>
</protein>